<dbReference type="GO" id="GO:0016491">
    <property type="term" value="F:oxidoreductase activity"/>
    <property type="evidence" value="ECO:0007669"/>
    <property type="project" value="UniProtKB-KW"/>
</dbReference>
<proteinExistence type="predicted"/>
<dbReference type="Gene3D" id="3.30.465.10">
    <property type="match status" value="1"/>
</dbReference>
<dbReference type="Pfam" id="PF03450">
    <property type="entry name" value="CO_deh_flav_C"/>
    <property type="match status" value="1"/>
</dbReference>
<dbReference type="InterPro" id="IPR005107">
    <property type="entry name" value="CO_DH_flav_C"/>
</dbReference>
<feature type="domain" description="CO dehydrogenase flavoprotein C-terminal" evidence="4">
    <location>
        <begin position="62"/>
        <end position="139"/>
    </location>
</feature>
<evidence type="ECO:0000256" key="1">
    <source>
        <dbReference type="ARBA" id="ARBA00022630"/>
    </source>
</evidence>
<dbReference type="InterPro" id="IPR016169">
    <property type="entry name" value="FAD-bd_PCMH_sub2"/>
</dbReference>
<dbReference type="SUPFAM" id="SSF55447">
    <property type="entry name" value="CO dehydrogenase flavoprotein C-terminal domain-like"/>
    <property type="match status" value="1"/>
</dbReference>
<evidence type="ECO:0000313" key="6">
    <source>
        <dbReference type="Proteomes" id="UP000772181"/>
    </source>
</evidence>
<dbReference type="SMART" id="SM01092">
    <property type="entry name" value="CO_deh_flav_C"/>
    <property type="match status" value="1"/>
</dbReference>
<sequence length="143" mass="15609">MSSALVALQAKVQIVGAKGTKTTLLEDFHVPPNRDVHRETILNSNEIVMEILIPGMEEGAKSSYRKVEARGSWDFALAGVALVMQFRTGRVVQVRIVLTGAVPVPWRSREMEEALTGRQLNAETIAKAAETIMKNAQPLGKNG</sequence>
<evidence type="ECO:0000259" key="4">
    <source>
        <dbReference type="SMART" id="SM01092"/>
    </source>
</evidence>
<accession>A0A933GMZ1</accession>
<dbReference type="GO" id="GO:0050660">
    <property type="term" value="F:flavin adenine dinucleotide binding"/>
    <property type="evidence" value="ECO:0007669"/>
    <property type="project" value="InterPro"/>
</dbReference>
<organism evidence="5 6">
    <name type="scientific">Tectimicrobiota bacterium</name>
    <dbReference type="NCBI Taxonomy" id="2528274"/>
    <lineage>
        <taxon>Bacteria</taxon>
        <taxon>Pseudomonadati</taxon>
        <taxon>Nitrospinota/Tectimicrobiota group</taxon>
        <taxon>Candidatus Tectimicrobiota</taxon>
    </lineage>
</organism>
<gene>
    <name evidence="5" type="ORF">HY730_09510</name>
</gene>
<dbReference type="PANTHER" id="PTHR42659">
    <property type="entry name" value="XANTHINE DEHYDROGENASE SUBUNIT C-RELATED"/>
    <property type="match status" value="1"/>
</dbReference>
<dbReference type="Proteomes" id="UP000772181">
    <property type="component" value="Unassembled WGS sequence"/>
</dbReference>
<evidence type="ECO:0000313" key="5">
    <source>
        <dbReference type="EMBL" id="MBI4596592.1"/>
    </source>
</evidence>
<keyword evidence="3" id="KW-0560">Oxidoreductase</keyword>
<dbReference type="Gene3D" id="3.30.390.50">
    <property type="entry name" value="CO dehydrogenase flavoprotein, C-terminal domain"/>
    <property type="match status" value="1"/>
</dbReference>
<dbReference type="PANTHER" id="PTHR42659:SF2">
    <property type="entry name" value="XANTHINE DEHYDROGENASE SUBUNIT C-RELATED"/>
    <property type="match status" value="1"/>
</dbReference>
<dbReference type="InterPro" id="IPR036318">
    <property type="entry name" value="FAD-bd_PCMH-like_sf"/>
</dbReference>
<dbReference type="InterPro" id="IPR036683">
    <property type="entry name" value="CO_DH_flav_C_dom_sf"/>
</dbReference>
<name>A0A933GMZ1_UNCTE</name>
<protein>
    <submittedName>
        <fullName evidence="5">FAD binding domain-containing protein</fullName>
    </submittedName>
</protein>
<evidence type="ECO:0000256" key="2">
    <source>
        <dbReference type="ARBA" id="ARBA00022827"/>
    </source>
</evidence>
<dbReference type="InterPro" id="IPR051312">
    <property type="entry name" value="Diverse_Substr_Oxidored"/>
</dbReference>
<keyword evidence="1" id="KW-0285">Flavoprotein</keyword>
<evidence type="ECO:0000256" key="3">
    <source>
        <dbReference type="ARBA" id="ARBA00023002"/>
    </source>
</evidence>
<dbReference type="SUPFAM" id="SSF56176">
    <property type="entry name" value="FAD-binding/transporter-associated domain-like"/>
    <property type="match status" value="1"/>
</dbReference>
<dbReference type="EMBL" id="JACQWF010000413">
    <property type="protein sequence ID" value="MBI4596592.1"/>
    <property type="molecule type" value="Genomic_DNA"/>
</dbReference>
<dbReference type="AlphaFoldDB" id="A0A933GMZ1"/>
<keyword evidence="2" id="KW-0274">FAD</keyword>
<comment type="caution">
    <text evidence="5">The sequence shown here is derived from an EMBL/GenBank/DDBJ whole genome shotgun (WGS) entry which is preliminary data.</text>
</comment>
<reference evidence="5" key="1">
    <citation type="submission" date="2020-07" db="EMBL/GenBank/DDBJ databases">
        <title>Huge and variable diversity of episymbiotic CPR bacteria and DPANN archaea in groundwater ecosystems.</title>
        <authorList>
            <person name="He C.Y."/>
            <person name="Keren R."/>
            <person name="Whittaker M."/>
            <person name="Farag I.F."/>
            <person name="Doudna J."/>
            <person name="Cate J.H.D."/>
            <person name="Banfield J.F."/>
        </authorList>
    </citation>
    <scope>NUCLEOTIDE SEQUENCE</scope>
    <source>
        <strain evidence="5">NC_groundwater_1482_Ag_S-0.65um_47_24</strain>
    </source>
</reference>